<dbReference type="Proteomes" id="UP001148737">
    <property type="component" value="Unassembled WGS sequence"/>
</dbReference>
<proteinExistence type="predicted"/>
<sequence>MKSDILLYFATAIGSAAGCLQTVGSISNTDPRAPKLRTAYVIDNGKAVCDAARGVRDYSAHTWDVTCTQPYRLQVSKDGNAVWYTAPSGVFHWGHNFAADQKLKDWNEWHFC</sequence>
<accession>A0ACC1R0T5</accession>
<keyword evidence="2" id="KW-1185">Reference proteome</keyword>
<reference evidence="1" key="1">
    <citation type="submission" date="2022-07" db="EMBL/GenBank/DDBJ databases">
        <title>Genome Sequence of Lecanicillium saksenae.</title>
        <authorList>
            <person name="Buettner E."/>
        </authorList>
    </citation>
    <scope>NUCLEOTIDE SEQUENCE</scope>
    <source>
        <strain evidence="1">VT-O1</strain>
    </source>
</reference>
<protein>
    <submittedName>
        <fullName evidence="1">Uncharacterized protein</fullName>
    </submittedName>
</protein>
<name>A0ACC1R0T5_9HYPO</name>
<comment type="caution">
    <text evidence="1">The sequence shown here is derived from an EMBL/GenBank/DDBJ whole genome shotgun (WGS) entry which is preliminary data.</text>
</comment>
<organism evidence="1 2">
    <name type="scientific">Lecanicillium saksenae</name>
    <dbReference type="NCBI Taxonomy" id="468837"/>
    <lineage>
        <taxon>Eukaryota</taxon>
        <taxon>Fungi</taxon>
        <taxon>Dikarya</taxon>
        <taxon>Ascomycota</taxon>
        <taxon>Pezizomycotina</taxon>
        <taxon>Sordariomycetes</taxon>
        <taxon>Hypocreomycetidae</taxon>
        <taxon>Hypocreales</taxon>
        <taxon>Cordycipitaceae</taxon>
        <taxon>Lecanicillium</taxon>
    </lineage>
</organism>
<gene>
    <name evidence="1" type="ORF">NLG97_g3108</name>
</gene>
<evidence type="ECO:0000313" key="1">
    <source>
        <dbReference type="EMBL" id="KAJ3495826.1"/>
    </source>
</evidence>
<dbReference type="EMBL" id="JANAKD010000244">
    <property type="protein sequence ID" value="KAJ3495826.1"/>
    <property type="molecule type" value="Genomic_DNA"/>
</dbReference>
<evidence type="ECO:0000313" key="2">
    <source>
        <dbReference type="Proteomes" id="UP001148737"/>
    </source>
</evidence>